<protein>
    <submittedName>
        <fullName evidence="2">Uncharacterized protein</fullName>
    </submittedName>
</protein>
<reference evidence="2" key="1">
    <citation type="submission" date="2009-01" db="EMBL/GenBank/DDBJ databases">
        <authorList>
            <person name="Qin X."/>
            <person name="Bachman B."/>
            <person name="Battles P."/>
            <person name="Bell A."/>
            <person name="Bess C."/>
            <person name="Bickham C."/>
            <person name="Chaboub L."/>
            <person name="Chen D."/>
            <person name="Coyle M."/>
            <person name="Deiros D.R."/>
            <person name="Dinh H."/>
            <person name="Forbes L."/>
            <person name="Fowler G."/>
            <person name="Francisco L."/>
            <person name="Fu Q."/>
            <person name="Gubbala S."/>
            <person name="Hale W."/>
            <person name="Han Y."/>
            <person name="Hemphill L."/>
            <person name="Highlander S.K."/>
            <person name="Hirani K."/>
            <person name="Hogues M."/>
            <person name="Jackson L."/>
            <person name="Jakkamsetti A."/>
            <person name="Javaid M."/>
            <person name="Jiang H."/>
            <person name="Korchina V."/>
            <person name="Kovar C."/>
            <person name="Lara F."/>
            <person name="Lee S."/>
            <person name="Mata R."/>
            <person name="Mathew T."/>
            <person name="Moen C."/>
            <person name="Morales K."/>
            <person name="Munidasa M."/>
            <person name="Nazareth L."/>
            <person name="Ngo R."/>
            <person name="Nguyen L."/>
            <person name="Okwuonu G."/>
            <person name="Ongeri F."/>
            <person name="Patil S."/>
            <person name="Petrosino J."/>
            <person name="Pham C."/>
            <person name="Pham P."/>
            <person name="Pu L.-L."/>
            <person name="Puazo M."/>
            <person name="Raj R."/>
            <person name="Reid J."/>
            <person name="Rouhana J."/>
            <person name="Saada N."/>
            <person name="Shang Y."/>
            <person name="Simmons D."/>
            <person name="Thornton R."/>
            <person name="Warren J."/>
            <person name="Weissenberger G."/>
            <person name="Zhang J."/>
            <person name="Zhang L."/>
            <person name="Zhou C."/>
            <person name="Zhu D."/>
            <person name="Muzny D."/>
            <person name="Worley K."/>
            <person name="Gibbs R."/>
        </authorList>
    </citation>
    <scope>NUCLEOTIDE SEQUENCE [LARGE SCALE GENOMIC DNA]</scope>
    <source>
        <strain evidence="2">LMS2-1</strain>
    </source>
</reference>
<dbReference type="EMBL" id="ACIZ01000013">
    <property type="protein sequence ID" value="EEN81727.1"/>
    <property type="molecule type" value="Genomic_DNA"/>
</dbReference>
<dbReference type="AlphaFoldDB" id="C2JTF1"/>
<accession>C2JTF1</accession>
<proteinExistence type="predicted"/>
<keyword evidence="3" id="KW-1185">Reference proteome</keyword>
<evidence type="ECO:0000256" key="1">
    <source>
        <dbReference type="SAM" id="Phobius"/>
    </source>
</evidence>
<keyword evidence="1" id="KW-0472">Membrane</keyword>
<comment type="caution">
    <text evidence="2">The sequence shown here is derived from an EMBL/GenBank/DDBJ whole genome shotgun (WGS) entry which is preliminary data.</text>
</comment>
<sequence>MPVFGQVAGRSRDMLISIIQVDGKKERMTMFNFQDNPDEYKRLMQLEVLIAVVAIAASIVMFNFGVMTGALFAAIAGAFFLMDAIVEGLRLLGASRGFSRFIGTAIAIPALAGYLIMMFNRFPVQVA</sequence>
<feature type="transmembrane region" description="Helical" evidence="1">
    <location>
        <begin position="101"/>
        <end position="119"/>
    </location>
</feature>
<dbReference type="Proteomes" id="UP000004525">
    <property type="component" value="Unassembled WGS sequence"/>
</dbReference>
<evidence type="ECO:0000313" key="3">
    <source>
        <dbReference type="Proteomes" id="UP000004525"/>
    </source>
</evidence>
<feature type="transmembrane region" description="Helical" evidence="1">
    <location>
        <begin position="46"/>
        <end position="64"/>
    </location>
</feature>
<name>C2JTF1_LACRM</name>
<organism evidence="2 3">
    <name type="scientific">Lacticaseibacillus rhamnosus (strain LMS2-1)</name>
    <dbReference type="NCBI Taxonomy" id="525361"/>
    <lineage>
        <taxon>Bacteria</taxon>
        <taxon>Bacillati</taxon>
        <taxon>Bacillota</taxon>
        <taxon>Bacilli</taxon>
        <taxon>Lactobacillales</taxon>
        <taxon>Lactobacillaceae</taxon>
        <taxon>Lacticaseibacillus</taxon>
    </lineage>
</organism>
<dbReference type="HOGENOM" id="CLU_2206685_0_0_9"/>
<keyword evidence="1" id="KW-0812">Transmembrane</keyword>
<evidence type="ECO:0000313" key="2">
    <source>
        <dbReference type="EMBL" id="EEN81727.1"/>
    </source>
</evidence>
<keyword evidence="1" id="KW-1133">Transmembrane helix</keyword>
<gene>
    <name evidence="2" type="ORF">HMPREF0539_0185</name>
</gene>